<feature type="transmembrane region" description="Helical" evidence="6">
    <location>
        <begin position="684"/>
        <end position="711"/>
    </location>
</feature>
<dbReference type="RefSeq" id="WP_059209556.1">
    <property type="nucleotide sequence ID" value="NZ_KQ948669.1"/>
</dbReference>
<feature type="transmembrane region" description="Helical" evidence="6">
    <location>
        <begin position="343"/>
        <end position="361"/>
    </location>
</feature>
<feature type="transmembrane region" description="Helical" evidence="6">
    <location>
        <begin position="20"/>
        <end position="41"/>
    </location>
</feature>
<dbReference type="InterPro" id="IPR003838">
    <property type="entry name" value="ABC3_permease_C"/>
</dbReference>
<evidence type="ECO:0000313" key="8">
    <source>
        <dbReference type="EMBL" id="KUN61265.1"/>
    </source>
</evidence>
<feature type="domain" description="ABC3 transporter permease C-terminal" evidence="7">
    <location>
        <begin position="211"/>
        <end position="324"/>
    </location>
</feature>
<evidence type="ECO:0000256" key="5">
    <source>
        <dbReference type="ARBA" id="ARBA00023136"/>
    </source>
</evidence>
<proteinExistence type="predicted"/>
<dbReference type="Proteomes" id="UP000053669">
    <property type="component" value="Unassembled WGS sequence"/>
</dbReference>
<evidence type="ECO:0000313" key="9">
    <source>
        <dbReference type="Proteomes" id="UP000053669"/>
    </source>
</evidence>
<comment type="subcellular location">
    <subcellularLocation>
        <location evidence="1">Cell membrane</location>
        <topology evidence="1">Multi-pass membrane protein</topology>
    </subcellularLocation>
</comment>
<accession>A0A101RT55</accession>
<feature type="transmembrane region" description="Helical" evidence="6">
    <location>
        <begin position="641"/>
        <end position="663"/>
    </location>
</feature>
<evidence type="ECO:0000256" key="6">
    <source>
        <dbReference type="SAM" id="Phobius"/>
    </source>
</evidence>
<protein>
    <submittedName>
        <fullName evidence="8">ABC transporter permease</fullName>
    </submittedName>
</protein>
<dbReference type="PANTHER" id="PTHR30287">
    <property type="entry name" value="MEMBRANE COMPONENT OF PREDICTED ABC SUPERFAMILY METABOLITE UPTAKE TRANSPORTER"/>
    <property type="match status" value="1"/>
</dbReference>
<feature type="transmembrane region" description="Helical" evidence="6">
    <location>
        <begin position="303"/>
        <end position="322"/>
    </location>
</feature>
<name>A0A101RT55_9ACTN</name>
<evidence type="ECO:0000256" key="2">
    <source>
        <dbReference type="ARBA" id="ARBA00022475"/>
    </source>
</evidence>
<gene>
    <name evidence="8" type="ORF">AQJ46_35975</name>
</gene>
<dbReference type="STRING" id="58343.AQJ46_35975"/>
<organism evidence="8 9">
    <name type="scientific">Streptomyces canus</name>
    <dbReference type="NCBI Taxonomy" id="58343"/>
    <lineage>
        <taxon>Bacteria</taxon>
        <taxon>Bacillati</taxon>
        <taxon>Actinomycetota</taxon>
        <taxon>Actinomycetes</taxon>
        <taxon>Kitasatosporales</taxon>
        <taxon>Streptomycetaceae</taxon>
        <taxon>Streptomyces</taxon>
        <taxon>Streptomyces aurantiacus group</taxon>
    </lineage>
</organism>
<keyword evidence="5 6" id="KW-0472">Membrane</keyword>
<feature type="transmembrane region" description="Helical" evidence="6">
    <location>
        <begin position="251"/>
        <end position="277"/>
    </location>
</feature>
<sequence>MIRLGLRLTLSGGREAAARLAVIVAAVALGVGLLLSILAAINATATQNSRNAWLNTGSGTRTSSQSAAKADTDPLWWLLRADHFDGKTIGRVDVAATGPNSPAPPGLSRLPGPGEYYASPALDKLLHSAPAAELADRYPGHQVGTVGNAGLPGPDSLVVVIGHRPDQLAKQRDATQVTTITTATPSSCNGTNCTVRAGIDSRGIKLILSVAGTALIFPVLILIGTATRLAAARREQRFAAMRLVGATPRQISMLSATESTVAAVIGTAVGFGLFYLFRTQLALVNLTSTPYFAGDLMLRTGDILLVSAAVPVGAAIAARIALRRVQVSPLGVTRRVTPRPPRIYRLIPLAVGIAELSYTIGRVPRSTNGQIWVFVPGILLVLTGLVIAGPWLTMAGARLLARQTSRPALLVAGRRLADDPKAGFRAVSGLVLALCVTSAAVGIIGSLNAERSIPQAGRTVAGALDAKYTEGFNSTTGRQIGSVPPLSKTALGDLNSVPGVTGVLMIHTNPLGTTDPAYRGPQDTESPPVAGLASCTELAKMPAHSACASGAQAASVTQNYGSFGTYYWQHWPTAWPAADISAQHLARLPVQEIVVATNGSTSAIERARTILANTYPDRDVPWTVREDHAQSGAQLAGYQQLANVVILVSFPIAGCSLAVSVAGGLRDRKRPFSLLRLTGTQLGVLRRVVLLESAVPLLVVAVVAIGMGFLAAQLFVQAQFRYSIQAPGIQYYAIVLAGLLASLGVIASTMPLLRRITGPETARNE</sequence>
<dbReference type="AlphaFoldDB" id="A0A101RT55"/>
<feature type="transmembrane region" description="Helical" evidence="6">
    <location>
        <begin position="422"/>
        <end position="445"/>
    </location>
</feature>
<reference evidence="8 9" key="1">
    <citation type="submission" date="2015-10" db="EMBL/GenBank/DDBJ databases">
        <title>Draft genome sequence of Streptomyces canus DSM 40017, type strain for the species Streptomyces canus.</title>
        <authorList>
            <person name="Ruckert C."/>
            <person name="Winkler A."/>
            <person name="Kalinowski J."/>
            <person name="Kampfer P."/>
            <person name="Glaeser S."/>
        </authorList>
    </citation>
    <scope>NUCLEOTIDE SEQUENCE [LARGE SCALE GENOMIC DNA]</scope>
    <source>
        <strain evidence="8 9">DSM 40017</strain>
    </source>
</reference>
<feature type="transmembrane region" description="Helical" evidence="6">
    <location>
        <begin position="206"/>
        <end position="230"/>
    </location>
</feature>
<dbReference type="InterPro" id="IPR038766">
    <property type="entry name" value="Membrane_comp_ABC_pdt"/>
</dbReference>
<keyword evidence="4 6" id="KW-1133">Transmembrane helix</keyword>
<dbReference type="GO" id="GO:0005886">
    <property type="term" value="C:plasma membrane"/>
    <property type="evidence" value="ECO:0007669"/>
    <property type="project" value="UniProtKB-SubCell"/>
</dbReference>
<dbReference type="Pfam" id="PF02687">
    <property type="entry name" value="FtsX"/>
    <property type="match status" value="2"/>
</dbReference>
<keyword evidence="3 6" id="KW-0812">Transmembrane</keyword>
<feature type="transmembrane region" description="Helical" evidence="6">
    <location>
        <begin position="373"/>
        <end position="401"/>
    </location>
</feature>
<comment type="caution">
    <text evidence="8">The sequence shown here is derived from an EMBL/GenBank/DDBJ whole genome shotgun (WGS) entry which is preliminary data.</text>
</comment>
<keyword evidence="2" id="KW-1003">Cell membrane</keyword>
<evidence type="ECO:0000259" key="7">
    <source>
        <dbReference type="Pfam" id="PF02687"/>
    </source>
</evidence>
<feature type="transmembrane region" description="Helical" evidence="6">
    <location>
        <begin position="731"/>
        <end position="753"/>
    </location>
</feature>
<dbReference type="PANTHER" id="PTHR30287:SF2">
    <property type="entry name" value="BLL1001 PROTEIN"/>
    <property type="match status" value="1"/>
</dbReference>
<feature type="domain" description="ABC3 transporter permease C-terminal" evidence="7">
    <location>
        <begin position="644"/>
        <end position="752"/>
    </location>
</feature>
<evidence type="ECO:0000256" key="3">
    <source>
        <dbReference type="ARBA" id="ARBA00022692"/>
    </source>
</evidence>
<dbReference type="EMBL" id="LMWU01000041">
    <property type="protein sequence ID" value="KUN61265.1"/>
    <property type="molecule type" value="Genomic_DNA"/>
</dbReference>
<evidence type="ECO:0000256" key="1">
    <source>
        <dbReference type="ARBA" id="ARBA00004651"/>
    </source>
</evidence>
<evidence type="ECO:0000256" key="4">
    <source>
        <dbReference type="ARBA" id="ARBA00022989"/>
    </source>
</evidence>